<dbReference type="InterPro" id="IPR035906">
    <property type="entry name" value="MetI-like_sf"/>
</dbReference>
<dbReference type="PANTHER" id="PTHR30614:SF0">
    <property type="entry name" value="L-CYSTINE TRANSPORT SYSTEM PERMEASE PROTEIN TCYL"/>
    <property type="match status" value="1"/>
</dbReference>
<keyword evidence="5" id="KW-0029">Amino-acid transport</keyword>
<feature type="transmembrane region" description="Helical" evidence="8">
    <location>
        <begin position="54"/>
        <end position="78"/>
    </location>
</feature>
<reference evidence="10 11" key="1">
    <citation type="submission" date="2020-08" db="EMBL/GenBank/DDBJ databases">
        <title>A Genomic Blueprint of the Chicken Gut Microbiome.</title>
        <authorList>
            <person name="Gilroy R."/>
            <person name="Ravi A."/>
            <person name="Getino M."/>
            <person name="Pursley I."/>
            <person name="Horton D.L."/>
            <person name="Alikhan N.-F."/>
            <person name="Baker D."/>
            <person name="Gharbi K."/>
            <person name="Hall N."/>
            <person name="Watson M."/>
            <person name="Adriaenssens E.M."/>
            <person name="Foster-Nyarko E."/>
            <person name="Jarju S."/>
            <person name="Secka A."/>
            <person name="Antonio M."/>
            <person name="Oren A."/>
            <person name="Chaudhuri R."/>
            <person name="La Ragione R.M."/>
            <person name="Hildebrand F."/>
            <person name="Pallen M.J."/>
        </authorList>
    </citation>
    <scope>NUCLEOTIDE SEQUENCE [LARGE SCALE GENOMIC DNA]</scope>
    <source>
        <strain evidence="10 11">Sa3CUN1</strain>
    </source>
</reference>
<evidence type="ECO:0000256" key="5">
    <source>
        <dbReference type="ARBA" id="ARBA00022970"/>
    </source>
</evidence>
<keyword evidence="7 8" id="KW-0472">Membrane</keyword>
<comment type="similarity">
    <text evidence="8">Belongs to the binding-protein-dependent transport system permease family.</text>
</comment>
<sequence length="221" mass="25087">MKFNLEWFIELFPTVFMALGITFKVAIITLILTIILSAIIAITRYFKVKVLSQFFTFFITIFRATPLVAQLFFLYFGLPIVFPIFQNMSPTQATIIALTFNASAFMAENFRAALSSVDKSQLEACYSMGMTKGQTMRRVVLPQALVIALPSMGNEFIGIIKGTSLGFTVGLLDIMAVAKMEGTLYLRFFESYLCVIIFYVVIVLIIERGQKYIERKVKNFY</sequence>
<dbReference type="Gene3D" id="1.10.3720.10">
    <property type="entry name" value="MetI-like"/>
    <property type="match status" value="1"/>
</dbReference>
<evidence type="ECO:0000256" key="7">
    <source>
        <dbReference type="ARBA" id="ARBA00023136"/>
    </source>
</evidence>
<keyword evidence="3" id="KW-1003">Cell membrane</keyword>
<evidence type="ECO:0000256" key="1">
    <source>
        <dbReference type="ARBA" id="ARBA00004651"/>
    </source>
</evidence>
<feature type="transmembrane region" description="Helical" evidence="8">
    <location>
        <begin position="15"/>
        <end position="42"/>
    </location>
</feature>
<comment type="caution">
    <text evidence="10">The sequence shown here is derived from an EMBL/GenBank/DDBJ whole genome shotgun (WGS) entry which is preliminary data.</text>
</comment>
<keyword evidence="4 8" id="KW-0812">Transmembrane</keyword>
<feature type="transmembrane region" description="Helical" evidence="8">
    <location>
        <begin position="90"/>
        <end position="107"/>
    </location>
</feature>
<organism evidence="10 11">
    <name type="scientific">Clostridium gallinarum</name>
    <dbReference type="NCBI Taxonomy" id="2762246"/>
    <lineage>
        <taxon>Bacteria</taxon>
        <taxon>Bacillati</taxon>
        <taxon>Bacillota</taxon>
        <taxon>Clostridia</taxon>
        <taxon>Eubacteriales</taxon>
        <taxon>Clostridiaceae</taxon>
        <taxon>Clostridium</taxon>
    </lineage>
</organism>
<dbReference type="PROSITE" id="PS50928">
    <property type="entry name" value="ABC_TM1"/>
    <property type="match status" value="1"/>
</dbReference>
<keyword evidence="2 8" id="KW-0813">Transport</keyword>
<name>A0ABR8PZL1_9CLOT</name>
<protein>
    <submittedName>
        <fullName evidence="10">Amino acid ABC transporter permease</fullName>
    </submittedName>
</protein>
<dbReference type="EMBL" id="JACSQZ010000001">
    <property type="protein sequence ID" value="MBD7913598.1"/>
    <property type="molecule type" value="Genomic_DNA"/>
</dbReference>
<evidence type="ECO:0000256" key="6">
    <source>
        <dbReference type="ARBA" id="ARBA00022989"/>
    </source>
</evidence>
<evidence type="ECO:0000313" key="10">
    <source>
        <dbReference type="EMBL" id="MBD7913598.1"/>
    </source>
</evidence>
<proteinExistence type="inferred from homology"/>
<evidence type="ECO:0000256" key="8">
    <source>
        <dbReference type="RuleBase" id="RU363032"/>
    </source>
</evidence>
<evidence type="ECO:0000256" key="2">
    <source>
        <dbReference type="ARBA" id="ARBA00022448"/>
    </source>
</evidence>
<dbReference type="SUPFAM" id="SSF161098">
    <property type="entry name" value="MetI-like"/>
    <property type="match status" value="1"/>
</dbReference>
<dbReference type="CDD" id="cd06261">
    <property type="entry name" value="TM_PBP2"/>
    <property type="match status" value="1"/>
</dbReference>
<evidence type="ECO:0000313" key="11">
    <source>
        <dbReference type="Proteomes" id="UP000640335"/>
    </source>
</evidence>
<dbReference type="Proteomes" id="UP000640335">
    <property type="component" value="Unassembled WGS sequence"/>
</dbReference>
<dbReference type="InterPro" id="IPR043429">
    <property type="entry name" value="ArtM/GltK/GlnP/TcyL/YhdX-like"/>
</dbReference>
<dbReference type="PANTHER" id="PTHR30614">
    <property type="entry name" value="MEMBRANE COMPONENT OF AMINO ACID ABC TRANSPORTER"/>
    <property type="match status" value="1"/>
</dbReference>
<evidence type="ECO:0000256" key="4">
    <source>
        <dbReference type="ARBA" id="ARBA00022692"/>
    </source>
</evidence>
<keyword evidence="6 8" id="KW-1133">Transmembrane helix</keyword>
<evidence type="ECO:0000259" key="9">
    <source>
        <dbReference type="PROSITE" id="PS50928"/>
    </source>
</evidence>
<feature type="transmembrane region" description="Helical" evidence="8">
    <location>
        <begin position="184"/>
        <end position="206"/>
    </location>
</feature>
<feature type="domain" description="ABC transmembrane type-1" evidence="9">
    <location>
        <begin position="19"/>
        <end position="210"/>
    </location>
</feature>
<dbReference type="Pfam" id="PF00528">
    <property type="entry name" value="BPD_transp_1"/>
    <property type="match status" value="1"/>
</dbReference>
<keyword evidence="11" id="KW-1185">Reference proteome</keyword>
<comment type="subcellular location">
    <subcellularLocation>
        <location evidence="1 8">Cell membrane</location>
        <topology evidence="1 8">Multi-pass membrane protein</topology>
    </subcellularLocation>
</comment>
<accession>A0ABR8PZL1</accession>
<evidence type="ECO:0000256" key="3">
    <source>
        <dbReference type="ARBA" id="ARBA00022475"/>
    </source>
</evidence>
<gene>
    <name evidence="10" type="ORF">H9660_00405</name>
</gene>
<dbReference type="RefSeq" id="WP_191747397.1">
    <property type="nucleotide sequence ID" value="NZ_JACSQZ010000001.1"/>
</dbReference>
<dbReference type="NCBIfam" id="TIGR01726">
    <property type="entry name" value="HEQRo_perm_3TM"/>
    <property type="match status" value="1"/>
</dbReference>
<dbReference type="InterPro" id="IPR000515">
    <property type="entry name" value="MetI-like"/>
</dbReference>
<dbReference type="InterPro" id="IPR010065">
    <property type="entry name" value="AA_ABC_transptr_permease_3TM"/>
</dbReference>